<dbReference type="STRING" id="1745343.A0A2J6PL94"/>
<feature type="compositionally biased region" description="Basic and acidic residues" evidence="1">
    <location>
        <begin position="7"/>
        <end position="18"/>
    </location>
</feature>
<evidence type="ECO:0000256" key="1">
    <source>
        <dbReference type="SAM" id="MobiDB-lite"/>
    </source>
</evidence>
<name>A0A2J6PL94_9HELO</name>
<dbReference type="Pfam" id="PF05032">
    <property type="entry name" value="Spo12"/>
    <property type="match status" value="1"/>
</dbReference>
<sequence length="120" mass="12972">MSSTVLADRDLNTERVGEKGASLEAKADVKSMEYHRQVLQSKLDEGKGQQTYISPSDTIMSPCTAKLSAYRNKQVGKAKPRSLFAKASAKNLAAGNGNMFGAQISKEKPASEEDMNMDGQ</sequence>
<keyword evidence="3" id="KW-1185">Reference proteome</keyword>
<accession>A0A2J6PL94</accession>
<evidence type="ECO:0000313" key="2">
    <source>
        <dbReference type="EMBL" id="PMD14791.1"/>
    </source>
</evidence>
<feature type="region of interest" description="Disordered" evidence="1">
    <location>
        <begin position="100"/>
        <end position="120"/>
    </location>
</feature>
<organism evidence="2 3">
    <name type="scientific">Hyaloscypha hepaticicola</name>
    <dbReference type="NCBI Taxonomy" id="2082293"/>
    <lineage>
        <taxon>Eukaryota</taxon>
        <taxon>Fungi</taxon>
        <taxon>Dikarya</taxon>
        <taxon>Ascomycota</taxon>
        <taxon>Pezizomycotina</taxon>
        <taxon>Leotiomycetes</taxon>
        <taxon>Helotiales</taxon>
        <taxon>Hyaloscyphaceae</taxon>
        <taxon>Hyaloscypha</taxon>
    </lineage>
</organism>
<dbReference type="Proteomes" id="UP000235672">
    <property type="component" value="Unassembled WGS sequence"/>
</dbReference>
<evidence type="ECO:0008006" key="4">
    <source>
        <dbReference type="Google" id="ProtNLM"/>
    </source>
</evidence>
<dbReference type="AlphaFoldDB" id="A0A2J6PL94"/>
<gene>
    <name evidence="2" type="ORF">NA56DRAFT_609677</name>
</gene>
<reference evidence="2 3" key="1">
    <citation type="submission" date="2016-05" db="EMBL/GenBank/DDBJ databases">
        <title>A degradative enzymes factory behind the ericoid mycorrhizal symbiosis.</title>
        <authorList>
            <consortium name="DOE Joint Genome Institute"/>
            <person name="Martino E."/>
            <person name="Morin E."/>
            <person name="Grelet G."/>
            <person name="Kuo A."/>
            <person name="Kohler A."/>
            <person name="Daghino S."/>
            <person name="Barry K."/>
            <person name="Choi C."/>
            <person name="Cichocki N."/>
            <person name="Clum A."/>
            <person name="Copeland A."/>
            <person name="Hainaut M."/>
            <person name="Haridas S."/>
            <person name="Labutti K."/>
            <person name="Lindquist E."/>
            <person name="Lipzen A."/>
            <person name="Khouja H.-R."/>
            <person name="Murat C."/>
            <person name="Ohm R."/>
            <person name="Olson A."/>
            <person name="Spatafora J."/>
            <person name="Veneault-Fourrey C."/>
            <person name="Henrissat B."/>
            <person name="Grigoriev I."/>
            <person name="Martin F."/>
            <person name="Perotto S."/>
        </authorList>
    </citation>
    <scope>NUCLEOTIDE SEQUENCE [LARGE SCALE GENOMIC DNA]</scope>
    <source>
        <strain evidence="2 3">UAMH 7357</strain>
    </source>
</reference>
<dbReference type="OrthoDB" id="5578329at2759"/>
<proteinExistence type="predicted"/>
<evidence type="ECO:0000313" key="3">
    <source>
        <dbReference type="Proteomes" id="UP000235672"/>
    </source>
</evidence>
<protein>
    <recommendedName>
        <fullName evidence="4">Spo12-like protein</fullName>
    </recommendedName>
</protein>
<feature type="region of interest" description="Disordered" evidence="1">
    <location>
        <begin position="1"/>
        <end position="22"/>
    </location>
</feature>
<dbReference type="EMBL" id="KZ613518">
    <property type="protein sequence ID" value="PMD14791.1"/>
    <property type="molecule type" value="Genomic_DNA"/>
</dbReference>
<dbReference type="InterPro" id="IPR007727">
    <property type="entry name" value="Spo12"/>
</dbReference>